<dbReference type="GO" id="GO:0051301">
    <property type="term" value="P:cell division"/>
    <property type="evidence" value="ECO:0007669"/>
    <property type="project" value="UniProtKB-KW"/>
</dbReference>
<gene>
    <name evidence="6" type="ORF">G7Y89_g11688</name>
</gene>
<evidence type="ECO:0000256" key="1">
    <source>
        <dbReference type="ARBA" id="ARBA00022618"/>
    </source>
</evidence>
<dbReference type="SUPFAM" id="SSF51735">
    <property type="entry name" value="NAD(P)-binding Rossmann-fold domains"/>
    <property type="match status" value="1"/>
</dbReference>
<feature type="compositionally biased region" description="Low complexity" evidence="4">
    <location>
        <begin position="221"/>
        <end position="230"/>
    </location>
</feature>
<feature type="region of interest" description="Disordered" evidence="4">
    <location>
        <begin position="1544"/>
        <end position="1566"/>
    </location>
</feature>
<reference evidence="6 7" key="1">
    <citation type="submission" date="2020-03" db="EMBL/GenBank/DDBJ databases">
        <title>Draft Genome Sequence of Cudoniella acicularis.</title>
        <authorList>
            <person name="Buettner E."/>
            <person name="Kellner H."/>
        </authorList>
    </citation>
    <scope>NUCLEOTIDE SEQUENCE [LARGE SCALE GENOMIC DNA]</scope>
    <source>
        <strain evidence="6 7">DSM 108380</strain>
    </source>
</reference>
<feature type="compositionally biased region" description="Basic and acidic residues" evidence="4">
    <location>
        <begin position="596"/>
        <end position="612"/>
    </location>
</feature>
<evidence type="ECO:0000313" key="7">
    <source>
        <dbReference type="Proteomes" id="UP000566819"/>
    </source>
</evidence>
<feature type="region of interest" description="Disordered" evidence="4">
    <location>
        <begin position="124"/>
        <end position="258"/>
    </location>
</feature>
<dbReference type="OrthoDB" id="2123378at2759"/>
<dbReference type="Gene3D" id="2.30.29.30">
    <property type="entry name" value="Pleckstrin-homology domain (PH domain)/Phosphotyrosine-binding domain (PTB)"/>
    <property type="match status" value="1"/>
</dbReference>
<feature type="compositionally biased region" description="Basic and acidic residues" evidence="4">
    <location>
        <begin position="292"/>
        <end position="301"/>
    </location>
</feature>
<dbReference type="InterPro" id="IPR001849">
    <property type="entry name" value="PH_domain"/>
</dbReference>
<feature type="compositionally biased region" description="Polar residues" evidence="4">
    <location>
        <begin position="164"/>
        <end position="196"/>
    </location>
</feature>
<feature type="compositionally biased region" description="Polar residues" evidence="4">
    <location>
        <begin position="302"/>
        <end position="350"/>
    </location>
</feature>
<dbReference type="CDD" id="cd13278">
    <property type="entry name" value="PH_Bud4"/>
    <property type="match status" value="1"/>
</dbReference>
<organism evidence="6 7">
    <name type="scientific">Cudoniella acicularis</name>
    <dbReference type="NCBI Taxonomy" id="354080"/>
    <lineage>
        <taxon>Eukaryota</taxon>
        <taxon>Fungi</taxon>
        <taxon>Dikarya</taxon>
        <taxon>Ascomycota</taxon>
        <taxon>Pezizomycotina</taxon>
        <taxon>Leotiomycetes</taxon>
        <taxon>Helotiales</taxon>
        <taxon>Tricladiaceae</taxon>
        <taxon>Cudoniella</taxon>
    </lineage>
</organism>
<accession>A0A8H4RCS9</accession>
<feature type="compositionally biased region" description="Acidic residues" evidence="4">
    <location>
        <begin position="733"/>
        <end position="744"/>
    </location>
</feature>
<feature type="compositionally biased region" description="Polar residues" evidence="4">
    <location>
        <begin position="397"/>
        <end position="407"/>
    </location>
</feature>
<feature type="compositionally biased region" description="Acidic residues" evidence="4">
    <location>
        <begin position="621"/>
        <end position="630"/>
    </location>
</feature>
<keyword evidence="3" id="KW-0175">Coiled coil</keyword>
<feature type="compositionally biased region" description="Basic residues" evidence="4">
    <location>
        <begin position="1554"/>
        <end position="1566"/>
    </location>
</feature>
<dbReference type="PANTHER" id="PTHR36100:SF1">
    <property type="entry name" value="BUD SITE SELECTION PROTEIN 4"/>
    <property type="match status" value="1"/>
</dbReference>
<dbReference type="InterPro" id="IPR036291">
    <property type="entry name" value="NAD(P)-bd_dom_sf"/>
</dbReference>
<feature type="region of interest" description="Disordered" evidence="4">
    <location>
        <begin position="1067"/>
        <end position="1132"/>
    </location>
</feature>
<keyword evidence="1" id="KW-0132">Cell division</keyword>
<dbReference type="InterPro" id="IPR052007">
    <property type="entry name" value="Bud4"/>
</dbReference>
<evidence type="ECO:0000256" key="3">
    <source>
        <dbReference type="SAM" id="Coils"/>
    </source>
</evidence>
<feature type="compositionally biased region" description="Basic and acidic residues" evidence="4">
    <location>
        <begin position="844"/>
        <end position="856"/>
    </location>
</feature>
<dbReference type="EMBL" id="JAAMPI010001146">
    <property type="protein sequence ID" value="KAF4626470.1"/>
    <property type="molecule type" value="Genomic_DNA"/>
</dbReference>
<dbReference type="Gene3D" id="3.40.50.720">
    <property type="entry name" value="NAD(P)-binding Rossmann-like Domain"/>
    <property type="match status" value="1"/>
</dbReference>
<dbReference type="PROSITE" id="PS50003">
    <property type="entry name" value="PH_DOMAIN"/>
    <property type="match status" value="1"/>
</dbReference>
<evidence type="ECO:0000256" key="4">
    <source>
        <dbReference type="SAM" id="MobiDB-lite"/>
    </source>
</evidence>
<feature type="compositionally biased region" description="Basic and acidic residues" evidence="4">
    <location>
        <begin position="576"/>
        <end position="589"/>
    </location>
</feature>
<feature type="region of interest" description="Disordered" evidence="4">
    <location>
        <begin position="1227"/>
        <end position="1246"/>
    </location>
</feature>
<feature type="coiled-coil region" evidence="3">
    <location>
        <begin position="1256"/>
        <end position="1285"/>
    </location>
</feature>
<keyword evidence="7" id="KW-1185">Reference proteome</keyword>
<feature type="compositionally biased region" description="Basic and acidic residues" evidence="4">
    <location>
        <begin position="929"/>
        <end position="938"/>
    </location>
</feature>
<feature type="compositionally biased region" description="Polar residues" evidence="4">
    <location>
        <begin position="778"/>
        <end position="795"/>
    </location>
</feature>
<feature type="region of interest" description="Disordered" evidence="4">
    <location>
        <begin position="814"/>
        <end position="977"/>
    </location>
</feature>
<protein>
    <recommendedName>
        <fullName evidence="5">PH domain-containing protein</fullName>
    </recommendedName>
</protein>
<dbReference type="GO" id="GO:0005525">
    <property type="term" value="F:GTP binding"/>
    <property type="evidence" value="ECO:0007669"/>
    <property type="project" value="TreeGrafter"/>
</dbReference>
<dbReference type="SMART" id="SM00233">
    <property type="entry name" value="PH"/>
    <property type="match status" value="1"/>
</dbReference>
<dbReference type="InterPro" id="IPR012966">
    <property type="entry name" value="AHD"/>
</dbReference>
<dbReference type="InterPro" id="IPR011993">
    <property type="entry name" value="PH-like_dom_sf"/>
</dbReference>
<keyword evidence="2" id="KW-0131">Cell cycle</keyword>
<sequence length="1566" mass="174075">MAATTEFTDKVILVTGAGSGIGRAAAVNPQLPNTSQPRKLSHLGALLALTDISPSTLAEILTLCANPKNHLTSAFDVGVSSNCNEFVALVVENAHLEKQLWDQNNTNCGHERLLPRLQGIVEMASPSPSQPVPPLRIQKGPSLSPTKFPRPLSELAPTEKRRNSPSFNQTKKLLLNTDSSPFQSSPFNPTEGNSSPRLFWQGRDPATQSRFKSENELFAGRESSPSPTRRSSIERLQRASRVKNSNMFAREQKQEYDPTSVPVIERPLAKQLQGNAYGGSGLEGLRSAERGRTFGHKREDSQTSIPLYSPTKTPLTIGTNNLRSPSKDQVSPTKSSLAASRFNGKSSFDSENGVWSEEGSGDERDLPPGRILHRHAKSVTFDAAPPQVNEYEMATPDLSSIGTGSRENSYDSGEEEDEDYYGRGGSMEQDDSFDASLEDTDKTPVVGPEDWRHASPATHSNGIMSGRFEDPFEGPEGSPMPDARPSSSTGRPAAVRNDSLNSNGDHRPLPPLPGMNHPVRSGSTSSTGLSAAAERATLRNLPSPPPPASVSKSDIQGMNSGKMSLEERLQLMMIQDEEKPKTQAELQRERRMRRAGPRDRNSQTPERERSASREPSIPIHEDEDTLDDLPDLGSYQLPPRISRESIMRKVNGQDFGRDSDYNFSSPMPSSSPEHPTPLDPDTPIPSTEDVSMLDNEPAEDSVIIKAEPEEDEEVDVYSIPEMYQRPESMLDEHENDAEVPADDGSESHYSDLIPQYDNAQFHLSSQEDEGPPTPRPQTPQNKVDNQQLVKNNNNDALPEFDTGFLDKIDFTTSLQSYTTPSPPPIPPKDFPKLDAPSVAFAHEFLQRPETPQERTIPESAPEYDGTGWGPEEEDEFEAGTPDSVIRHPLTREPSPPRDSPSIPEQVATIKSSGSRLKTRPSATPSDLMAMREMRRQVSGEKPSIPPIPERHRNRPSLNLDEEYGEGEDSESGLERHSSFKKRSLTLDIGGDLCLSLDQDFDRVIEAQKVALDLSSSPSAFFKIKRQASRSGISLQPEVYANISPRKQRGYLMRQNTKLVVASSDVEKGDDDFRGTRSAGNSPVKKERPQSWTVEPWNGQMRKSSIRERSSSRKKPVASPVPPMPGHDSNITGLGILTEEEPTINTAAEEPGERGRLFVKVIGVKDLDLPLPKNEQTWFSLTLDNGVHCVTTAWLELGKNAPIGQEFELVVPNELEFQLTLNAKLVKPPPSRITESPTKGHKAQKPSTFSRVFASPKKRKELEMRQKEEEKRIAEERQREAQAKRVSVQPTVWDLLSPLAAEDGSFGRSYVCLKDHEQRCYGRPYVVDVACFNEWATEEVSNTSSIKNKRGTTSVQRRAPYKVGKLELQLLFVPKPKGATDDDMPKSMNSCIREMREAELALARNWQGHLSQQGGDCPYWRRRYFKLVGSKLTAYHESTRQPRATINLANACKLIDDRRALTQKETSGKGGKRRKSGFAEEEEGYMFVEEGFRIRFNNGEVIDFYADTAADKEGWMKVLDACIGKDGDTKGGWCDLVLRREDSFQRKTEQGTARRDRHHSRTKSMIV</sequence>
<name>A0A8H4RCS9_9HELO</name>
<dbReference type="PANTHER" id="PTHR36100">
    <property type="entry name" value="BUD SITE SELECTION PROTEIN 4"/>
    <property type="match status" value="1"/>
</dbReference>
<evidence type="ECO:0000256" key="2">
    <source>
        <dbReference type="ARBA" id="ARBA00023306"/>
    </source>
</evidence>
<feature type="region of interest" description="Disordered" evidence="4">
    <location>
        <begin position="393"/>
        <end position="801"/>
    </location>
</feature>
<dbReference type="Proteomes" id="UP000566819">
    <property type="component" value="Unassembled WGS sequence"/>
</dbReference>
<dbReference type="Pfam" id="PF08174">
    <property type="entry name" value="Anillin"/>
    <property type="match status" value="1"/>
</dbReference>
<feature type="compositionally biased region" description="Acidic residues" evidence="4">
    <location>
        <begin position="428"/>
        <end position="438"/>
    </location>
</feature>
<feature type="domain" description="PH" evidence="5">
    <location>
        <begin position="1402"/>
        <end position="1523"/>
    </location>
</feature>
<dbReference type="SUPFAM" id="SSF50729">
    <property type="entry name" value="PH domain-like"/>
    <property type="match status" value="1"/>
</dbReference>
<evidence type="ECO:0000259" key="5">
    <source>
        <dbReference type="PROSITE" id="PS50003"/>
    </source>
</evidence>
<feature type="compositionally biased region" description="Polar residues" evidence="4">
    <location>
        <begin position="908"/>
        <end position="924"/>
    </location>
</feature>
<comment type="caution">
    <text evidence="6">The sequence shown here is derived from an EMBL/GenBank/DDBJ whole genome shotgun (WGS) entry which is preliminary data.</text>
</comment>
<feature type="compositionally biased region" description="Low complexity" evidence="4">
    <location>
        <begin position="521"/>
        <end position="533"/>
    </location>
</feature>
<dbReference type="FunFam" id="2.30.29.30:FF:000311">
    <property type="entry name" value="GTP binding protein (Bud4)"/>
    <property type="match status" value="1"/>
</dbReference>
<evidence type="ECO:0000313" key="6">
    <source>
        <dbReference type="EMBL" id="KAF4626470.1"/>
    </source>
</evidence>
<proteinExistence type="predicted"/>
<feature type="region of interest" description="Disordered" evidence="4">
    <location>
        <begin position="292"/>
        <end position="369"/>
    </location>
</feature>
<dbReference type="Pfam" id="PF00169">
    <property type="entry name" value="PH"/>
    <property type="match status" value="1"/>
</dbReference>
<feature type="compositionally biased region" description="Basic and acidic residues" evidence="4">
    <location>
        <begin position="1544"/>
        <end position="1553"/>
    </location>
</feature>
<feature type="compositionally biased region" description="Acidic residues" evidence="4">
    <location>
        <begin position="959"/>
        <end position="971"/>
    </location>
</feature>
<feature type="compositionally biased region" description="Pro residues" evidence="4">
    <location>
        <begin position="674"/>
        <end position="683"/>
    </location>
</feature>
<feature type="compositionally biased region" description="Low complexity" evidence="4">
    <location>
        <begin position="664"/>
        <end position="673"/>
    </location>
</feature>